<dbReference type="Proteomes" id="UP000285301">
    <property type="component" value="Unassembled WGS sequence"/>
</dbReference>
<evidence type="ECO:0000313" key="5">
    <source>
        <dbReference type="Proteomes" id="UP000285301"/>
    </source>
</evidence>
<accession>A0A3S3NIY7</accession>
<dbReference type="InterPro" id="IPR001895">
    <property type="entry name" value="RASGEF_cat_dom"/>
</dbReference>
<reference evidence="4 5" key="1">
    <citation type="journal article" date="2018" name="Gigascience">
        <title>Genomes of trombidid mites reveal novel predicted allergens and laterally-transferred genes associated with secondary metabolism.</title>
        <authorList>
            <person name="Dong X."/>
            <person name="Chaisiri K."/>
            <person name="Xia D."/>
            <person name="Armstrong S.D."/>
            <person name="Fang Y."/>
            <person name="Donnelly M.J."/>
            <person name="Kadowaki T."/>
            <person name="McGarry J.W."/>
            <person name="Darby A.C."/>
            <person name="Makepeace B.L."/>
        </authorList>
    </citation>
    <scope>NUCLEOTIDE SEQUENCE [LARGE SCALE GENOMIC DNA]</scope>
    <source>
        <strain evidence="4">UoL-WK</strain>
    </source>
</reference>
<dbReference type="GO" id="GO:0007264">
    <property type="term" value="P:small GTPase-mediated signal transduction"/>
    <property type="evidence" value="ECO:0007669"/>
    <property type="project" value="InterPro"/>
</dbReference>
<evidence type="ECO:0000256" key="1">
    <source>
        <dbReference type="SAM" id="Coils"/>
    </source>
</evidence>
<feature type="domain" description="Ras-GEF" evidence="3">
    <location>
        <begin position="9"/>
        <end position="85"/>
    </location>
</feature>
<organism evidence="4 5">
    <name type="scientific">Dinothrombium tinctorium</name>
    <dbReference type="NCBI Taxonomy" id="1965070"/>
    <lineage>
        <taxon>Eukaryota</taxon>
        <taxon>Metazoa</taxon>
        <taxon>Ecdysozoa</taxon>
        <taxon>Arthropoda</taxon>
        <taxon>Chelicerata</taxon>
        <taxon>Arachnida</taxon>
        <taxon>Acari</taxon>
        <taxon>Acariformes</taxon>
        <taxon>Trombidiformes</taxon>
        <taxon>Prostigmata</taxon>
        <taxon>Anystina</taxon>
        <taxon>Parasitengona</taxon>
        <taxon>Trombidioidea</taxon>
        <taxon>Trombidiidae</taxon>
        <taxon>Dinothrombium</taxon>
    </lineage>
</organism>
<sequence>MDILTPQTIANELTVIVRDLFMNIDATQLCRLLLKPHCVDEESCPDIATLLGFQKRIIHLVPTSILELHTVERRAKRIAHFIEVDYKRAPCLPMFDDWLRDLKNRCLLKMEEIKNRKQIRGHWERPENIASWLNVEIVGLENSVQIKSESKAEKKKKRSFMKKLKKNLSHKSKTETNEKTANGASAAFAVSNGNETENNGNFGNENQISLKQEESFPIDFAKLEAEEEREVLEEVQKGLRDYKQKASMYNVESTNITAQNFLLLESYDTMDANMSKSIQLEPPKVEYIESRL</sequence>
<keyword evidence="1" id="KW-0175">Coiled coil</keyword>
<feature type="region of interest" description="Disordered" evidence="2">
    <location>
        <begin position="151"/>
        <end position="183"/>
    </location>
</feature>
<dbReference type="Gene3D" id="1.10.840.10">
    <property type="entry name" value="Ras guanine-nucleotide exchange factors catalytic domain"/>
    <property type="match status" value="1"/>
</dbReference>
<keyword evidence="5" id="KW-1185">Reference proteome</keyword>
<feature type="compositionally biased region" description="Basic residues" evidence="2">
    <location>
        <begin position="153"/>
        <end position="171"/>
    </location>
</feature>
<proteinExistence type="predicted"/>
<dbReference type="Pfam" id="PF00617">
    <property type="entry name" value="RasGEF"/>
    <property type="match status" value="1"/>
</dbReference>
<protein>
    <recommendedName>
        <fullName evidence="3">Ras-GEF domain-containing protein</fullName>
    </recommendedName>
</protein>
<evidence type="ECO:0000259" key="3">
    <source>
        <dbReference type="Pfam" id="PF00617"/>
    </source>
</evidence>
<dbReference type="GO" id="GO:0005085">
    <property type="term" value="F:guanyl-nucleotide exchange factor activity"/>
    <property type="evidence" value="ECO:0007669"/>
    <property type="project" value="InterPro"/>
</dbReference>
<dbReference type="STRING" id="1965070.A0A3S3NIY7"/>
<feature type="coiled-coil region" evidence="1">
    <location>
        <begin position="218"/>
        <end position="245"/>
    </location>
</feature>
<comment type="caution">
    <text evidence="4">The sequence shown here is derived from an EMBL/GenBank/DDBJ whole genome shotgun (WGS) entry which is preliminary data.</text>
</comment>
<evidence type="ECO:0000313" key="4">
    <source>
        <dbReference type="EMBL" id="RWS03555.1"/>
    </source>
</evidence>
<gene>
    <name evidence="4" type="ORF">B4U79_16501</name>
</gene>
<name>A0A3S3NIY7_9ACAR</name>
<dbReference type="InterPro" id="IPR023578">
    <property type="entry name" value="Ras_GEF_dom_sf"/>
</dbReference>
<dbReference type="SUPFAM" id="SSF48366">
    <property type="entry name" value="Ras GEF"/>
    <property type="match status" value="1"/>
</dbReference>
<dbReference type="EMBL" id="NCKU01006380">
    <property type="protein sequence ID" value="RWS03555.1"/>
    <property type="molecule type" value="Genomic_DNA"/>
</dbReference>
<dbReference type="AlphaFoldDB" id="A0A3S3NIY7"/>
<evidence type="ECO:0000256" key="2">
    <source>
        <dbReference type="SAM" id="MobiDB-lite"/>
    </source>
</evidence>
<dbReference type="InterPro" id="IPR036964">
    <property type="entry name" value="RASGEF_cat_dom_sf"/>
</dbReference>
<dbReference type="OrthoDB" id="6510554at2759"/>